<dbReference type="Gene3D" id="3.40.50.300">
    <property type="entry name" value="P-loop containing nucleotide triphosphate hydrolases"/>
    <property type="match status" value="1"/>
</dbReference>
<protein>
    <submittedName>
        <fullName evidence="13">(pine wood nematode) hypothetical protein</fullName>
    </submittedName>
</protein>
<evidence type="ECO:0000313" key="15">
    <source>
        <dbReference type="Proteomes" id="UP000659654"/>
    </source>
</evidence>
<name>A0A1I7SMG2_BURXY</name>
<comment type="subcellular location">
    <subcellularLocation>
        <location evidence="1">Golgi apparatus membrane</location>
        <topology evidence="1">Single-pass type II membrane protein</topology>
    </subcellularLocation>
</comment>
<evidence type="ECO:0000256" key="10">
    <source>
        <dbReference type="ARBA" id="ARBA00023157"/>
    </source>
</evidence>
<evidence type="ECO:0000256" key="8">
    <source>
        <dbReference type="ARBA" id="ARBA00023034"/>
    </source>
</evidence>
<evidence type="ECO:0000256" key="11">
    <source>
        <dbReference type="ARBA" id="ARBA00023180"/>
    </source>
</evidence>
<dbReference type="WBParaSite" id="BXY_1424600.1">
    <property type="protein sequence ID" value="BXY_1424600.1"/>
    <property type="gene ID" value="BXY_1424600"/>
</dbReference>
<evidence type="ECO:0000313" key="13">
    <source>
        <dbReference type="EMBL" id="CAD5234414.1"/>
    </source>
</evidence>
<evidence type="ECO:0000256" key="2">
    <source>
        <dbReference type="ARBA" id="ARBA00010569"/>
    </source>
</evidence>
<evidence type="ECO:0000256" key="7">
    <source>
        <dbReference type="ARBA" id="ARBA00022989"/>
    </source>
</evidence>
<organism evidence="14 16">
    <name type="scientific">Bursaphelenchus xylophilus</name>
    <name type="common">Pinewood nematode worm</name>
    <name type="synonym">Aphelenchoides xylophilus</name>
    <dbReference type="NCBI Taxonomy" id="6326"/>
    <lineage>
        <taxon>Eukaryota</taxon>
        <taxon>Metazoa</taxon>
        <taxon>Ecdysozoa</taxon>
        <taxon>Nematoda</taxon>
        <taxon>Chromadorea</taxon>
        <taxon>Rhabditida</taxon>
        <taxon>Tylenchina</taxon>
        <taxon>Tylenchomorpha</taxon>
        <taxon>Aphelenchoidea</taxon>
        <taxon>Aphelenchoididae</taxon>
        <taxon>Bursaphelenchus</taxon>
    </lineage>
</organism>
<evidence type="ECO:0000256" key="12">
    <source>
        <dbReference type="SAM" id="Phobius"/>
    </source>
</evidence>
<dbReference type="Proteomes" id="UP000582659">
    <property type="component" value="Unassembled WGS sequence"/>
</dbReference>
<dbReference type="SUPFAM" id="SSF52540">
    <property type="entry name" value="P-loop containing nucleoside triphosphate hydrolases"/>
    <property type="match status" value="1"/>
</dbReference>
<gene>
    <name evidence="13" type="ORF">BXYJ_LOCUS14505</name>
</gene>
<evidence type="ECO:0000256" key="5">
    <source>
        <dbReference type="ARBA" id="ARBA00022692"/>
    </source>
</evidence>
<evidence type="ECO:0000256" key="9">
    <source>
        <dbReference type="ARBA" id="ARBA00023136"/>
    </source>
</evidence>
<dbReference type="PANTHER" id="PTHR12129:SF17">
    <property type="entry name" value="HEPARAN SULFATE 2-O-SULFOTRANSFERASE 1"/>
    <property type="match status" value="1"/>
</dbReference>
<evidence type="ECO:0000313" key="16">
    <source>
        <dbReference type="WBParaSite" id="BXY_1424600.1"/>
    </source>
</evidence>
<keyword evidence="15" id="KW-1185">Reference proteome</keyword>
<comment type="similarity">
    <text evidence="2">Belongs to the sulfotransferase 3 family.</text>
</comment>
<keyword evidence="6" id="KW-0735">Signal-anchor</keyword>
<keyword evidence="5 12" id="KW-0812">Transmembrane</keyword>
<dbReference type="Proteomes" id="UP000659654">
    <property type="component" value="Unassembled WGS sequence"/>
</dbReference>
<reference evidence="13" key="2">
    <citation type="submission" date="2020-09" db="EMBL/GenBank/DDBJ databases">
        <authorList>
            <person name="Kikuchi T."/>
        </authorList>
    </citation>
    <scope>NUCLEOTIDE SEQUENCE</scope>
    <source>
        <strain evidence="13">Ka4C1</strain>
    </source>
</reference>
<dbReference type="Pfam" id="PF03567">
    <property type="entry name" value="Sulfotransfer_2"/>
    <property type="match status" value="1"/>
</dbReference>
<evidence type="ECO:0000256" key="3">
    <source>
        <dbReference type="ARBA" id="ARBA00011233"/>
    </source>
</evidence>
<dbReference type="AlphaFoldDB" id="A0A1I7SMG2"/>
<evidence type="ECO:0000256" key="4">
    <source>
        <dbReference type="ARBA" id="ARBA00022679"/>
    </source>
</evidence>
<evidence type="ECO:0000313" key="14">
    <source>
        <dbReference type="Proteomes" id="UP000095284"/>
    </source>
</evidence>
<dbReference type="InterPro" id="IPR027417">
    <property type="entry name" value="P-loop_NTPase"/>
</dbReference>
<dbReference type="OrthoDB" id="10019582at2759"/>
<dbReference type="EMBL" id="CAJFCV020000006">
    <property type="protein sequence ID" value="CAG9130182.1"/>
    <property type="molecule type" value="Genomic_DNA"/>
</dbReference>
<dbReference type="GO" id="GO:0000139">
    <property type="term" value="C:Golgi membrane"/>
    <property type="evidence" value="ECO:0007669"/>
    <property type="project" value="UniProtKB-SubCell"/>
</dbReference>
<dbReference type="InterPro" id="IPR005331">
    <property type="entry name" value="Sulfotransferase"/>
</dbReference>
<dbReference type="Proteomes" id="UP000095284">
    <property type="component" value="Unplaced"/>
</dbReference>
<keyword evidence="8" id="KW-0333">Golgi apparatus</keyword>
<proteinExistence type="inferred from homology"/>
<keyword evidence="9 12" id="KW-0472">Membrane</keyword>
<dbReference type="eggNOG" id="KOG3922">
    <property type="taxonomic scope" value="Eukaryota"/>
</dbReference>
<reference evidence="16" key="1">
    <citation type="submission" date="2016-11" db="UniProtKB">
        <authorList>
            <consortium name="WormBaseParasite"/>
        </authorList>
    </citation>
    <scope>IDENTIFICATION</scope>
</reference>
<accession>A0A1I7SMG2</accession>
<evidence type="ECO:0000256" key="1">
    <source>
        <dbReference type="ARBA" id="ARBA00004323"/>
    </source>
</evidence>
<dbReference type="GO" id="GO:0004394">
    <property type="term" value="F:heparan sulfate 2-sulfotransferase activity"/>
    <property type="evidence" value="ECO:0007669"/>
    <property type="project" value="UniProtKB-ARBA"/>
</dbReference>
<keyword evidence="7 12" id="KW-1133">Transmembrane helix</keyword>
<sequence>MNKTTIVNILTVVNLVFIVFYCFKSPDISSTSQPISSPPSLQANIVVYNRIPKTGSTTFTNAIGYDLFKKNGFNVIHVNITKNMNTLSAADQADFVRNVSDWNARKPALYHGHMAFLNFNRFGRRNPIYINILREPLERFVSYYYFLRYGDNYRVGLKRSRSGNNETFDECIQRKGRDCDLDKLWVQIPYFCGHYSFCKKPGNRLAFETARSNLINHYLLVGYTDKIREMILVLEKVLPTFFSGALNHFDQLDGNRSHMRSTTKKIEPKRETLEKISKNSVFIMEKEFYEFAVSEFDATFDREIENKHEKKYRYEKMRP</sequence>
<dbReference type="EMBL" id="CAJFDI010000006">
    <property type="protein sequence ID" value="CAD5234414.1"/>
    <property type="molecule type" value="Genomic_DNA"/>
</dbReference>
<comment type="subunit">
    <text evidence="3">Homotrimer.</text>
</comment>
<keyword evidence="4" id="KW-0808">Transferase</keyword>
<dbReference type="SMR" id="A0A1I7SMG2"/>
<dbReference type="InterPro" id="IPR007734">
    <property type="entry name" value="Heparan_SO4_2-O-STrfase"/>
</dbReference>
<feature type="transmembrane region" description="Helical" evidence="12">
    <location>
        <begin position="6"/>
        <end position="23"/>
    </location>
</feature>
<dbReference type="PANTHER" id="PTHR12129">
    <property type="entry name" value="HEPARAN SULFATE 2-O-SULFOTRANSFERASE"/>
    <property type="match status" value="1"/>
</dbReference>
<dbReference type="GO" id="GO:0015012">
    <property type="term" value="P:heparan sulfate proteoglycan biosynthetic process"/>
    <property type="evidence" value="ECO:0007669"/>
    <property type="project" value="UniProtKB-ARBA"/>
</dbReference>
<keyword evidence="11" id="KW-0325">Glycoprotein</keyword>
<dbReference type="FunFam" id="3.40.50.300:FF:001418">
    <property type="entry name" value="Heparan sulfate 2-o-sulfotransferase"/>
    <property type="match status" value="1"/>
</dbReference>
<evidence type="ECO:0000256" key="6">
    <source>
        <dbReference type="ARBA" id="ARBA00022968"/>
    </source>
</evidence>
<keyword evidence="10" id="KW-1015">Disulfide bond</keyword>